<sequence>MISDYSSVTWDMFFMKKPVLFYQFDYEKYEQYEGSYIDMETQLFGERALNKQELVHLVDEYAQHDFQLKPYYEKLHSEYFKYTDHNNSKRIFDAIEDLN</sequence>
<evidence type="ECO:0000313" key="1">
    <source>
        <dbReference type="EMBL" id="GAA3015385.1"/>
    </source>
</evidence>
<dbReference type="EMBL" id="BAAAXQ010000027">
    <property type="protein sequence ID" value="GAA3015385.1"/>
    <property type="molecule type" value="Genomic_DNA"/>
</dbReference>
<dbReference type="Gene3D" id="3.40.50.12580">
    <property type="match status" value="1"/>
</dbReference>
<evidence type="ECO:0000313" key="2">
    <source>
        <dbReference type="Proteomes" id="UP001501577"/>
    </source>
</evidence>
<keyword evidence="2" id="KW-1185">Reference proteome</keyword>
<dbReference type="InterPro" id="IPR051612">
    <property type="entry name" value="Teichoic_Acid_Biosynth"/>
</dbReference>
<reference evidence="1 2" key="1">
    <citation type="journal article" date="2019" name="Int. J. Syst. Evol. Microbiol.">
        <title>The Global Catalogue of Microorganisms (GCM) 10K type strain sequencing project: providing services to taxonomists for standard genome sequencing and annotation.</title>
        <authorList>
            <consortium name="The Broad Institute Genomics Platform"/>
            <consortium name="The Broad Institute Genome Sequencing Center for Infectious Disease"/>
            <person name="Wu L."/>
            <person name="Ma J."/>
        </authorList>
    </citation>
    <scope>NUCLEOTIDE SEQUENCE [LARGE SCALE GENOMIC DNA]</scope>
    <source>
        <strain evidence="1 2">JCM 8736</strain>
    </source>
</reference>
<dbReference type="Pfam" id="PF04464">
    <property type="entry name" value="Glyphos_transf"/>
    <property type="match status" value="1"/>
</dbReference>
<dbReference type="PANTHER" id="PTHR37316:SF3">
    <property type="entry name" value="TEICHOIC ACID GLYCEROL-PHOSPHATE TRANSFERASE"/>
    <property type="match status" value="1"/>
</dbReference>
<organism evidence="1 2">
    <name type="scientific">Tetragenococcus solitarius</name>
    <dbReference type="NCBI Taxonomy" id="71453"/>
    <lineage>
        <taxon>Bacteria</taxon>
        <taxon>Bacillati</taxon>
        <taxon>Bacillota</taxon>
        <taxon>Bacilli</taxon>
        <taxon>Lactobacillales</taxon>
        <taxon>Enterococcaceae</taxon>
        <taxon>Tetragenococcus</taxon>
    </lineage>
</organism>
<proteinExistence type="predicted"/>
<dbReference type="Proteomes" id="UP001501577">
    <property type="component" value="Unassembled WGS sequence"/>
</dbReference>
<gene>
    <name evidence="1" type="ORF">GCM10019998_09440</name>
</gene>
<evidence type="ECO:0008006" key="3">
    <source>
        <dbReference type="Google" id="ProtNLM"/>
    </source>
</evidence>
<accession>A0ABN3Y7Q1</accession>
<dbReference type="InterPro" id="IPR043148">
    <property type="entry name" value="TagF_C"/>
</dbReference>
<dbReference type="PANTHER" id="PTHR37316">
    <property type="entry name" value="TEICHOIC ACID GLYCEROL-PHOSPHATE PRIMASE"/>
    <property type="match status" value="1"/>
</dbReference>
<comment type="caution">
    <text evidence="1">The sequence shown here is derived from an EMBL/GenBank/DDBJ whole genome shotgun (WGS) entry which is preliminary data.</text>
</comment>
<protein>
    <recommendedName>
        <fullName evidence="3">CDP-glycerol glycerophosphotransferase</fullName>
    </recommendedName>
</protein>
<dbReference type="SUPFAM" id="SSF53756">
    <property type="entry name" value="UDP-Glycosyltransferase/glycogen phosphorylase"/>
    <property type="match status" value="1"/>
</dbReference>
<name>A0ABN3Y7Q1_9ENTE</name>
<dbReference type="InterPro" id="IPR007554">
    <property type="entry name" value="Glycerophosphate_synth"/>
</dbReference>